<keyword evidence="4 6" id="KW-1133">Transmembrane helix</keyword>
<dbReference type="AlphaFoldDB" id="A0A086TEA9"/>
<evidence type="ECO:0000256" key="2">
    <source>
        <dbReference type="ARBA" id="ARBA00022692"/>
    </source>
</evidence>
<gene>
    <name evidence="9" type="ORF">ACRE_013400</name>
</gene>
<name>A0A086TEA9_HAPC1</name>
<evidence type="ECO:0000256" key="6">
    <source>
        <dbReference type="RuleBase" id="RU363132"/>
    </source>
</evidence>
<dbReference type="Proteomes" id="UP000029964">
    <property type="component" value="Unassembled WGS sequence"/>
</dbReference>
<dbReference type="Pfam" id="PF02453">
    <property type="entry name" value="Reticulon"/>
    <property type="match status" value="1"/>
</dbReference>
<evidence type="ECO:0000313" key="9">
    <source>
        <dbReference type="EMBL" id="KFH47691.1"/>
    </source>
</evidence>
<evidence type="ECO:0000259" key="8">
    <source>
        <dbReference type="PROSITE" id="PS50845"/>
    </source>
</evidence>
<feature type="compositionally biased region" description="Basic and acidic residues" evidence="7">
    <location>
        <begin position="305"/>
        <end position="314"/>
    </location>
</feature>
<comment type="subcellular location">
    <subcellularLocation>
        <location evidence="1 6">Endoplasmic reticulum membrane</location>
        <topology evidence="1 6">Multi-pass membrane protein</topology>
    </subcellularLocation>
</comment>
<evidence type="ECO:0000256" key="4">
    <source>
        <dbReference type="ARBA" id="ARBA00022989"/>
    </source>
</evidence>
<feature type="transmembrane region" description="Helical" evidence="6">
    <location>
        <begin position="100"/>
        <end position="121"/>
    </location>
</feature>
<feature type="domain" description="Reticulon" evidence="8">
    <location>
        <begin position="59"/>
        <end position="275"/>
    </location>
</feature>
<evidence type="ECO:0000256" key="7">
    <source>
        <dbReference type="SAM" id="MobiDB-lite"/>
    </source>
</evidence>
<evidence type="ECO:0000256" key="5">
    <source>
        <dbReference type="ARBA" id="ARBA00023136"/>
    </source>
</evidence>
<comment type="caution">
    <text evidence="9">The sequence shown here is derived from an EMBL/GenBank/DDBJ whole genome shotgun (WGS) entry which is preliminary data.</text>
</comment>
<dbReference type="InterPro" id="IPR003388">
    <property type="entry name" value="Reticulon"/>
</dbReference>
<sequence>MADSSGSVLETTKASPVAQGVKDHTARASSELSNLAASRKTPTNTTATGQPLTHYHSFFHELLSWNNPRASAIALVSTITLILVARYVDVTRYALKLSWMALGVTVAAEVAGKLLFNSGFVTQLRPRKYMTVSRDTIDGLVGDVHELINFVVIEAQRILYVENVAASVAAAVFSFIGYHLTKLVPYWGLAVIGTVLAFVLPLIYVTNKELIDHHLKNASEAVEAQTAQVRTLAQKQTEQVTALGKQYAGDYTGKVQEMLRGRTGSPAPAPEKKEPQFPSPPTDEPEPVKIDAPDVPEEPIPSNKEANKEEESLI</sequence>
<evidence type="ECO:0000256" key="1">
    <source>
        <dbReference type="ARBA" id="ARBA00004477"/>
    </source>
</evidence>
<feature type="compositionally biased region" description="Polar residues" evidence="7">
    <location>
        <begin position="1"/>
        <end position="14"/>
    </location>
</feature>
<keyword evidence="3 6" id="KW-0256">Endoplasmic reticulum</keyword>
<protein>
    <recommendedName>
        <fullName evidence="6">Reticulon-like protein</fullName>
    </recommendedName>
</protein>
<dbReference type="STRING" id="857340.A0A086TEA9"/>
<accession>A0A086TEA9</accession>
<dbReference type="GO" id="GO:0005789">
    <property type="term" value="C:endoplasmic reticulum membrane"/>
    <property type="evidence" value="ECO:0007669"/>
    <property type="project" value="UniProtKB-SubCell"/>
</dbReference>
<proteinExistence type="predicted"/>
<dbReference type="EMBL" id="JPKY01000007">
    <property type="protein sequence ID" value="KFH47691.1"/>
    <property type="molecule type" value="Genomic_DNA"/>
</dbReference>
<dbReference type="HOGENOM" id="CLU_046578_1_0_1"/>
<dbReference type="OrthoDB" id="567788at2759"/>
<feature type="transmembrane region" description="Helical" evidence="6">
    <location>
        <begin position="158"/>
        <end position="180"/>
    </location>
</feature>
<feature type="region of interest" description="Disordered" evidence="7">
    <location>
        <begin position="1"/>
        <end position="23"/>
    </location>
</feature>
<reference evidence="10" key="1">
    <citation type="journal article" date="2014" name="Genome Announc.">
        <title>Genome sequence and annotation of Acremonium chrysogenum, producer of the beta-lactam antibiotic cephalosporin C.</title>
        <authorList>
            <person name="Terfehr D."/>
            <person name="Dahlmann T.A."/>
            <person name="Specht T."/>
            <person name="Zadra I."/>
            <person name="Kuernsteiner H."/>
            <person name="Kueck U."/>
        </authorList>
    </citation>
    <scope>NUCLEOTIDE SEQUENCE [LARGE SCALE GENOMIC DNA]</scope>
    <source>
        <strain evidence="10">ATCC 11550 / CBS 779.69 / DSM 880 / IAM 14645 / JCM 23072 / IMI 49137</strain>
    </source>
</reference>
<evidence type="ECO:0000256" key="3">
    <source>
        <dbReference type="ARBA" id="ARBA00022824"/>
    </source>
</evidence>
<evidence type="ECO:0000313" key="10">
    <source>
        <dbReference type="Proteomes" id="UP000029964"/>
    </source>
</evidence>
<organism evidence="9 10">
    <name type="scientific">Hapsidospora chrysogenum (strain ATCC 11550 / CBS 779.69 / DSM 880 / IAM 14645 / JCM 23072 / IMI 49137)</name>
    <name type="common">Acremonium chrysogenum</name>
    <dbReference type="NCBI Taxonomy" id="857340"/>
    <lineage>
        <taxon>Eukaryota</taxon>
        <taxon>Fungi</taxon>
        <taxon>Dikarya</taxon>
        <taxon>Ascomycota</taxon>
        <taxon>Pezizomycotina</taxon>
        <taxon>Sordariomycetes</taxon>
        <taxon>Hypocreomycetidae</taxon>
        <taxon>Hypocreales</taxon>
        <taxon>Bionectriaceae</taxon>
        <taxon>Hapsidospora</taxon>
    </lineage>
</organism>
<feature type="transmembrane region" description="Helical" evidence="6">
    <location>
        <begin position="186"/>
        <end position="206"/>
    </location>
</feature>
<feature type="region of interest" description="Disordered" evidence="7">
    <location>
        <begin position="260"/>
        <end position="314"/>
    </location>
</feature>
<keyword evidence="10" id="KW-1185">Reference proteome</keyword>
<dbReference type="PROSITE" id="PS50845">
    <property type="entry name" value="RETICULON"/>
    <property type="match status" value="1"/>
</dbReference>
<keyword evidence="2 6" id="KW-0812">Transmembrane</keyword>
<keyword evidence="5 6" id="KW-0472">Membrane</keyword>